<proteinExistence type="predicted"/>
<dbReference type="Proteomes" id="UP000046393">
    <property type="component" value="Unplaced"/>
</dbReference>
<evidence type="ECO:0000313" key="2">
    <source>
        <dbReference type="WBParaSite" id="SMUV_0000819801-mRNA-1"/>
    </source>
</evidence>
<organism evidence="1 2">
    <name type="scientific">Syphacia muris</name>
    <dbReference type="NCBI Taxonomy" id="451379"/>
    <lineage>
        <taxon>Eukaryota</taxon>
        <taxon>Metazoa</taxon>
        <taxon>Ecdysozoa</taxon>
        <taxon>Nematoda</taxon>
        <taxon>Chromadorea</taxon>
        <taxon>Rhabditida</taxon>
        <taxon>Spirurina</taxon>
        <taxon>Oxyuridomorpha</taxon>
        <taxon>Oxyuroidea</taxon>
        <taxon>Oxyuridae</taxon>
        <taxon>Syphacia</taxon>
    </lineage>
</organism>
<keyword evidence="1" id="KW-1185">Reference proteome</keyword>
<name>A0A0N5ATN5_9BILA</name>
<reference evidence="2" key="1">
    <citation type="submission" date="2017-02" db="UniProtKB">
        <authorList>
            <consortium name="WormBaseParasite"/>
        </authorList>
    </citation>
    <scope>IDENTIFICATION</scope>
</reference>
<accession>A0A0N5ATN5</accession>
<dbReference type="AlphaFoldDB" id="A0A0N5ATN5"/>
<protein>
    <submittedName>
        <fullName evidence="2">Uncharacterized protein</fullName>
    </submittedName>
</protein>
<evidence type="ECO:0000313" key="1">
    <source>
        <dbReference type="Proteomes" id="UP000046393"/>
    </source>
</evidence>
<sequence length="121" mass="13665">MEDDNLAEYRVFCANRMRRLERCKKSKSFYSFDEDQCRIPSVSTESSTNSSNGLRAVNCRHLSFNDTASFTSQTPTAATMTITPTIPEQTQKSTDISSSNNCNYELLRQSMVSICECFASE</sequence>
<dbReference type="WBParaSite" id="SMUV_0000819801-mRNA-1">
    <property type="protein sequence ID" value="SMUV_0000819801-mRNA-1"/>
    <property type="gene ID" value="SMUV_0000819801"/>
</dbReference>